<sequence>MHFVGIDVSKKSLDTLWLRQANPRKVKTRVFQNRRGKEHEVAQWLLKQTGAEPSEIHVVLEATCIYHENLTYALHEAGLQVYVANPARTRDFAKSEGFSSKTDKLDSLCLALYVKEKHERLHKWQPEAPEIRQLRALGARLEALEKDRQREENRLEKAEFNQSSERVIASIQDM</sequence>
<comment type="caution">
    <text evidence="3">The sequence shown here is derived from an EMBL/GenBank/DDBJ whole genome shotgun (WGS) entry which is preliminary data.</text>
</comment>
<keyword evidence="1" id="KW-0175">Coiled coil</keyword>
<reference evidence="3 4" key="1">
    <citation type="submission" date="2012-09" db="EMBL/GenBank/DDBJ databases">
        <title>Genome Sequence of alkane-degrading Bacterium Alcanivorax sp. 6-D-6.</title>
        <authorList>
            <person name="Lai Q."/>
            <person name="Shao Z."/>
        </authorList>
    </citation>
    <scope>NUCLEOTIDE SEQUENCE [LARGE SCALE GENOMIC DNA]</scope>
    <source>
        <strain evidence="3 4">6-D-6</strain>
    </source>
</reference>
<dbReference type="Proteomes" id="UP000771797">
    <property type="component" value="Unassembled WGS sequence"/>
</dbReference>
<dbReference type="InterPro" id="IPR002525">
    <property type="entry name" value="Transp_IS110-like_N"/>
</dbReference>
<proteinExistence type="predicted"/>
<dbReference type="RefSeq" id="WP_159661852.1">
    <property type="nucleotide sequence ID" value="NZ_AQPF01000119.1"/>
</dbReference>
<dbReference type="Pfam" id="PF01548">
    <property type="entry name" value="DEDD_Tnp_IS110"/>
    <property type="match status" value="1"/>
</dbReference>
<feature type="coiled-coil region" evidence="1">
    <location>
        <begin position="134"/>
        <end position="161"/>
    </location>
</feature>
<evidence type="ECO:0000259" key="2">
    <source>
        <dbReference type="Pfam" id="PF01548"/>
    </source>
</evidence>
<gene>
    <name evidence="3" type="ORF">A6D6_04288</name>
</gene>
<evidence type="ECO:0000313" key="3">
    <source>
        <dbReference type="EMBL" id="KAF0801556.1"/>
    </source>
</evidence>
<feature type="non-terminal residue" evidence="3">
    <location>
        <position position="174"/>
    </location>
</feature>
<dbReference type="EMBL" id="AQPF01000119">
    <property type="protein sequence ID" value="KAF0801556.1"/>
    <property type="molecule type" value="Genomic_DNA"/>
</dbReference>
<evidence type="ECO:0000313" key="4">
    <source>
        <dbReference type="Proteomes" id="UP000771797"/>
    </source>
</evidence>
<accession>A0ABQ6Y1W0</accession>
<dbReference type="PANTHER" id="PTHR33055:SF3">
    <property type="entry name" value="PUTATIVE TRANSPOSASE FOR IS117-RELATED"/>
    <property type="match status" value="1"/>
</dbReference>
<name>A0ABQ6Y1W0_9GAMM</name>
<organism evidence="3 4">
    <name type="scientific">Alcanivorax xiamenensis</name>
    <dbReference type="NCBI Taxonomy" id="1177156"/>
    <lineage>
        <taxon>Bacteria</taxon>
        <taxon>Pseudomonadati</taxon>
        <taxon>Pseudomonadota</taxon>
        <taxon>Gammaproteobacteria</taxon>
        <taxon>Oceanospirillales</taxon>
        <taxon>Alcanivoracaceae</taxon>
        <taxon>Alcanivorax</taxon>
    </lineage>
</organism>
<protein>
    <submittedName>
        <fullName evidence="3">Transposase IS116/IS110/IS902 family protein</fullName>
    </submittedName>
</protein>
<dbReference type="PANTHER" id="PTHR33055">
    <property type="entry name" value="TRANSPOSASE FOR INSERTION SEQUENCE ELEMENT IS1111A"/>
    <property type="match status" value="1"/>
</dbReference>
<keyword evidence="4" id="KW-1185">Reference proteome</keyword>
<dbReference type="InterPro" id="IPR047650">
    <property type="entry name" value="Transpos_IS110"/>
</dbReference>
<feature type="domain" description="Transposase IS110-like N-terminal" evidence="2">
    <location>
        <begin position="4"/>
        <end position="157"/>
    </location>
</feature>
<evidence type="ECO:0000256" key="1">
    <source>
        <dbReference type="SAM" id="Coils"/>
    </source>
</evidence>